<reference evidence="1 2" key="1">
    <citation type="journal article" date="2016" name="Nat. Commun.">
        <title>Thousands of microbial genomes shed light on interconnected biogeochemical processes in an aquifer system.</title>
        <authorList>
            <person name="Anantharaman K."/>
            <person name="Brown C.T."/>
            <person name="Hug L.A."/>
            <person name="Sharon I."/>
            <person name="Castelle C.J."/>
            <person name="Probst A.J."/>
            <person name="Thomas B.C."/>
            <person name="Singh A."/>
            <person name="Wilkins M.J."/>
            <person name="Karaoz U."/>
            <person name="Brodie E.L."/>
            <person name="Williams K.H."/>
            <person name="Hubbard S.S."/>
            <person name="Banfield J.F."/>
        </authorList>
    </citation>
    <scope>NUCLEOTIDE SEQUENCE [LARGE SCALE GENOMIC DNA]</scope>
</reference>
<comment type="caution">
    <text evidence="1">The sequence shown here is derived from an EMBL/GenBank/DDBJ whole genome shotgun (WGS) entry which is preliminary data.</text>
</comment>
<name>A0A1F5QB71_9BACT</name>
<organism evidence="1 2">
    <name type="scientific">Candidatus Doudnabacteria bacterium RIFCSPLOWO2_02_FULL_48_13</name>
    <dbReference type="NCBI Taxonomy" id="1817845"/>
    <lineage>
        <taxon>Bacteria</taxon>
        <taxon>Candidatus Doudnaibacteriota</taxon>
    </lineage>
</organism>
<gene>
    <name evidence="1" type="ORF">A3J05_03840</name>
</gene>
<dbReference type="EMBL" id="MFFF01000019">
    <property type="protein sequence ID" value="OGE99444.1"/>
    <property type="molecule type" value="Genomic_DNA"/>
</dbReference>
<evidence type="ECO:0000313" key="2">
    <source>
        <dbReference type="Proteomes" id="UP000177235"/>
    </source>
</evidence>
<accession>A0A1F5QB71</accession>
<dbReference type="Proteomes" id="UP000177235">
    <property type="component" value="Unassembled WGS sequence"/>
</dbReference>
<evidence type="ECO:0000313" key="1">
    <source>
        <dbReference type="EMBL" id="OGE99444.1"/>
    </source>
</evidence>
<sequence>MSKQIQSLDKRAVLVDLNRLLSIYARIDSKYQIHAQASFQERIVRRLGDFAQTGATHEELAVFYKRMEQLGFPVIHRNQEAIC</sequence>
<proteinExistence type="predicted"/>
<dbReference type="AlphaFoldDB" id="A0A1F5QB71"/>
<protein>
    <submittedName>
        <fullName evidence="1">Uncharacterized protein</fullName>
    </submittedName>
</protein>